<dbReference type="EMBL" id="FOTY01000012">
    <property type="protein sequence ID" value="SFM03096.1"/>
    <property type="molecule type" value="Genomic_DNA"/>
</dbReference>
<reference evidence="2 3" key="1">
    <citation type="submission" date="2016-10" db="EMBL/GenBank/DDBJ databases">
        <authorList>
            <person name="de Groot N.N."/>
        </authorList>
    </citation>
    <scope>NUCLEOTIDE SEQUENCE [LARGE SCALE GENOMIC DNA]</scope>
    <source>
        <strain evidence="2 3">CGMCC 1.6134</strain>
    </source>
</reference>
<evidence type="ECO:0000256" key="1">
    <source>
        <dbReference type="SAM" id="MobiDB-lite"/>
    </source>
</evidence>
<organism evidence="2 3">
    <name type="scientific">Salibacterium qingdaonense</name>
    <dbReference type="NCBI Taxonomy" id="266892"/>
    <lineage>
        <taxon>Bacteria</taxon>
        <taxon>Bacillati</taxon>
        <taxon>Bacillota</taxon>
        <taxon>Bacilli</taxon>
        <taxon>Bacillales</taxon>
        <taxon>Bacillaceae</taxon>
    </lineage>
</organism>
<dbReference type="AlphaFoldDB" id="A0A1I4MJ78"/>
<evidence type="ECO:0000313" key="2">
    <source>
        <dbReference type="EMBL" id="SFM03096.1"/>
    </source>
</evidence>
<keyword evidence="3" id="KW-1185">Reference proteome</keyword>
<sequence length="120" mass="14345">MDKQTYYVNLNPISMDDVSRVKIPDSNLIQYEIEADPEELKSLDVLLNETQDHDLESRNLLTFRHFDESIEEDDRREFQRGMDHVLEKIYELGTPETKQKMEEARILNDDPKRNMRKPPH</sequence>
<feature type="compositionally biased region" description="Basic and acidic residues" evidence="1">
    <location>
        <begin position="97"/>
        <end position="113"/>
    </location>
</feature>
<dbReference type="Proteomes" id="UP000199668">
    <property type="component" value="Unassembled WGS sequence"/>
</dbReference>
<dbReference type="STRING" id="266892.SAMN04488054_11215"/>
<feature type="region of interest" description="Disordered" evidence="1">
    <location>
        <begin position="96"/>
        <end position="120"/>
    </location>
</feature>
<evidence type="ECO:0000313" key="3">
    <source>
        <dbReference type="Proteomes" id="UP000199668"/>
    </source>
</evidence>
<proteinExistence type="predicted"/>
<protein>
    <submittedName>
        <fullName evidence="2">Uncharacterized protein</fullName>
    </submittedName>
</protein>
<name>A0A1I4MJ78_9BACI</name>
<dbReference type="RefSeq" id="WP_090926979.1">
    <property type="nucleotide sequence ID" value="NZ_FOTY01000012.1"/>
</dbReference>
<dbReference type="OrthoDB" id="2706506at2"/>
<accession>A0A1I4MJ78</accession>
<gene>
    <name evidence="2" type="ORF">SAMN04488054_11215</name>
</gene>